<dbReference type="Pfam" id="PF08659">
    <property type="entry name" value="KR"/>
    <property type="match status" value="1"/>
</dbReference>
<dbReference type="SUPFAM" id="SSF51735">
    <property type="entry name" value="NAD(P)-binding Rossmann-fold domains"/>
    <property type="match status" value="2"/>
</dbReference>
<dbReference type="EMBL" id="BNDX01000013">
    <property type="protein sequence ID" value="GHI33360.1"/>
    <property type="molecule type" value="Genomic_DNA"/>
</dbReference>
<name>A0ABQ3Q7V5_9ACTN</name>
<comment type="similarity">
    <text evidence="1">Belongs to the ATP-dependent AMP-binding enzyme family.</text>
</comment>
<proteinExistence type="inferred from homology"/>
<comment type="caution">
    <text evidence="6">The sequence shown here is derived from an EMBL/GenBank/DDBJ whole genome shotgun (WGS) entry which is preliminary data.</text>
</comment>
<dbReference type="Gene3D" id="3.40.50.12780">
    <property type="entry name" value="N-terminal domain of ligase-like"/>
    <property type="match status" value="1"/>
</dbReference>
<evidence type="ECO:0000256" key="3">
    <source>
        <dbReference type="ARBA" id="ARBA00022553"/>
    </source>
</evidence>
<dbReference type="SUPFAM" id="SSF56801">
    <property type="entry name" value="Acetyl-CoA synthetase-like"/>
    <property type="match status" value="1"/>
</dbReference>
<dbReference type="Pfam" id="PF00550">
    <property type="entry name" value="PP-binding"/>
    <property type="match status" value="1"/>
</dbReference>
<dbReference type="InterPro" id="IPR020806">
    <property type="entry name" value="PKS_PP-bd"/>
</dbReference>
<evidence type="ECO:0000313" key="6">
    <source>
        <dbReference type="EMBL" id="GHI33360.1"/>
    </source>
</evidence>
<dbReference type="SMART" id="SM00822">
    <property type="entry name" value="PKS_KR"/>
    <property type="match status" value="1"/>
</dbReference>
<dbReference type="InterPro" id="IPR057326">
    <property type="entry name" value="KR_dom"/>
</dbReference>
<dbReference type="Proteomes" id="UP001052655">
    <property type="component" value="Unassembled WGS sequence"/>
</dbReference>
<evidence type="ECO:0000256" key="4">
    <source>
        <dbReference type="SAM" id="MobiDB-lite"/>
    </source>
</evidence>
<keyword evidence="2" id="KW-0596">Phosphopantetheine</keyword>
<dbReference type="Gene3D" id="1.10.1200.10">
    <property type="entry name" value="ACP-like"/>
    <property type="match status" value="1"/>
</dbReference>
<dbReference type="InterPro" id="IPR009081">
    <property type="entry name" value="PP-bd_ACP"/>
</dbReference>
<dbReference type="InterPro" id="IPR036291">
    <property type="entry name" value="NAD(P)-bd_dom_sf"/>
</dbReference>
<keyword evidence="3" id="KW-0597">Phosphoprotein</keyword>
<reference evidence="6" key="1">
    <citation type="submission" date="2024-05" db="EMBL/GenBank/DDBJ databases">
        <title>Whole genome shotgun sequence of Streptomyces daghestanicus NBRC 12762.</title>
        <authorList>
            <person name="Komaki H."/>
            <person name="Tamura T."/>
        </authorList>
    </citation>
    <scope>NUCLEOTIDE SEQUENCE</scope>
    <source>
        <strain evidence="6">NBRC 12762</strain>
    </source>
</reference>
<dbReference type="RefSeq" id="WP_190078645.1">
    <property type="nucleotide sequence ID" value="NZ_BMTC01000052.1"/>
</dbReference>
<dbReference type="InterPro" id="IPR042099">
    <property type="entry name" value="ANL_N_sf"/>
</dbReference>
<dbReference type="InterPro" id="IPR036736">
    <property type="entry name" value="ACP-like_sf"/>
</dbReference>
<dbReference type="Gene3D" id="3.40.50.720">
    <property type="entry name" value="NAD(P)-binding Rossmann-like Domain"/>
    <property type="match status" value="1"/>
</dbReference>
<protein>
    <recommendedName>
        <fullName evidence="5">Carrier domain-containing protein</fullName>
    </recommendedName>
</protein>
<accession>A0ABQ3Q7V5</accession>
<evidence type="ECO:0000256" key="1">
    <source>
        <dbReference type="ARBA" id="ARBA00006432"/>
    </source>
</evidence>
<dbReference type="InterPro" id="IPR013968">
    <property type="entry name" value="PKS_KR"/>
</dbReference>
<keyword evidence="7" id="KW-1185">Reference proteome</keyword>
<gene>
    <name evidence="6" type="ORF">Sdagh_50900</name>
</gene>
<dbReference type="SUPFAM" id="SSF47336">
    <property type="entry name" value="ACP-like"/>
    <property type="match status" value="1"/>
</dbReference>
<dbReference type="PANTHER" id="PTHR22754:SF32">
    <property type="entry name" value="DISCO-INTERACTING PROTEIN 2"/>
    <property type="match status" value="1"/>
</dbReference>
<feature type="region of interest" description="Disordered" evidence="4">
    <location>
        <begin position="31"/>
        <end position="79"/>
    </location>
</feature>
<dbReference type="PANTHER" id="PTHR22754">
    <property type="entry name" value="DISCO-INTERACTING PROTEIN 2 DIP2 -RELATED"/>
    <property type="match status" value="1"/>
</dbReference>
<dbReference type="InterPro" id="IPR000873">
    <property type="entry name" value="AMP-dep_synth/lig_dom"/>
</dbReference>
<dbReference type="Pfam" id="PF00501">
    <property type="entry name" value="AMP-binding"/>
    <property type="match status" value="1"/>
</dbReference>
<organism evidence="6 7">
    <name type="scientific">Streptomyces daghestanicus</name>
    <dbReference type="NCBI Taxonomy" id="66885"/>
    <lineage>
        <taxon>Bacteria</taxon>
        <taxon>Bacillati</taxon>
        <taxon>Actinomycetota</taxon>
        <taxon>Actinomycetes</taxon>
        <taxon>Kitasatosporales</taxon>
        <taxon>Streptomycetaceae</taxon>
        <taxon>Streptomyces</taxon>
    </lineage>
</organism>
<evidence type="ECO:0000313" key="7">
    <source>
        <dbReference type="Proteomes" id="UP001052655"/>
    </source>
</evidence>
<evidence type="ECO:0000259" key="5">
    <source>
        <dbReference type="PROSITE" id="PS50075"/>
    </source>
</evidence>
<dbReference type="PROSITE" id="PS50075">
    <property type="entry name" value="CARRIER"/>
    <property type="match status" value="1"/>
</dbReference>
<feature type="domain" description="Carrier" evidence="5">
    <location>
        <begin position="1169"/>
        <end position="1244"/>
    </location>
</feature>
<dbReference type="Gene3D" id="3.30.300.30">
    <property type="match status" value="1"/>
</dbReference>
<dbReference type="InterPro" id="IPR045851">
    <property type="entry name" value="AMP-bd_C_sf"/>
</dbReference>
<evidence type="ECO:0000256" key="2">
    <source>
        <dbReference type="ARBA" id="ARBA00022450"/>
    </source>
</evidence>
<sequence>MPTGPEPRSFADIAAQSEAAARAVPGVTALTVTVGRRPGPRPRPVPARAGTPRRTAPDEAAGRPPAQLDGGPWQTPSTAPATLVDALTRAAGGERGTTFVLGDGSEERQSYRRLLADASRVLTGLRANGLAVGDSVLLHCDDNRNFVTGFWACVLGGFVPTPIGVAPTYRWDTAVTRRLRGAWELLDQAPVLTDAALAGQVAGLRALWDTTALRVLAVEDLRAAEPGEPSRVRPDDPAVHLLTSGSTGVPKCVRHTHRTVITRAYVNVAANGFGPEEVTLNFMPLDHVAGMVMHNVRDVVMEWDHVNARTDSFIADPLRWLDWIERYRVTNSSAPNFVITLMTGLAAEISRRSWDLSSLRDITNGGEAVVGHTTQEFLRMLAPHGLAGDVMRPAWGMSEVCGGMVHSTLRADREPTGVLTIDARTLGGTLVPLDGPAPGHPTYAEVGVPAPGTSLRIVDDEGRVAPEDRIGHLQVRGVTRMAGYHNNPEANRESFTADGWFVTGDLAFVHRGRLVITGREKEVVVVRSANYSCHEIESVVERVDGVLPTFVAACSEYDPDTGTDELVVLCVLTGGTARERGEAVARVRARLAKEVGLLPRTVVPVPRAAFPKSSAGKIERKRLLADYEAGAFDDALAELPATREDHGDDEPAPWLHGITWAPAASAPGGTHPGGVWLVCGADGLAARLRAARPDGGPVVPVASGAAFAPDGSGRYRIDPLDPAHWAALLAAVRREHGTVGAVVHAWGTGAVPLADPGGPDPAAGSLHSLIKALGAERPVLCVVTAAALATPDDPVEPARATVTGLVRTANAEAGQPWVRQLDLGPDDPDPAASVLAELGDRGTDTVVARRDGRRLVPRLAPLPDAPPDAAHRIRPGGLYLLTGGLGGIGVRLARSLIAEHGVRLVLTGRSAPTGDRAGALAELAALGDVVYSRADVTDLEAMRAAVAGAEQRFGQRLDGLVHLAGAGFGHYWQDLGSHLLTAEDPAEFRRMSDAKVTGTSVIAEVLRDRPDALLVLFSSVNGHFGGTAFGAYSSASGYLPAFAAYWRRLGRPVQCQSWSRWTTEEGGDAGLEALRRRGYREIDPRLGVRLFHSALADPAEHVLIGLDDRNEHIARELAPAFLGPLQVTVAYGGRAPDDRVRQAVVSAVGPGVAVRVEPTADTGGEAGREPSGETERAVAELWRATLRLATLDRTDHFFDRGGNSLAAMRLVDRLNVAFDVQLTVQHLYEHPTVEELAREVELLCGPVCGGAGTGHGRDAAEDKPTSR</sequence>
<dbReference type="SMART" id="SM00823">
    <property type="entry name" value="PKS_PP"/>
    <property type="match status" value="1"/>
</dbReference>